<sequence length="44" mass="5154">MGRAAFHPTPSFSPFLFEVSSIIWYRMTLFLAMNFIYLSTMLDC</sequence>
<organism evidence="2">
    <name type="scientific">Rhizophora mucronata</name>
    <name type="common">Asiatic mangrove</name>
    <dbReference type="NCBI Taxonomy" id="61149"/>
    <lineage>
        <taxon>Eukaryota</taxon>
        <taxon>Viridiplantae</taxon>
        <taxon>Streptophyta</taxon>
        <taxon>Embryophyta</taxon>
        <taxon>Tracheophyta</taxon>
        <taxon>Spermatophyta</taxon>
        <taxon>Magnoliopsida</taxon>
        <taxon>eudicotyledons</taxon>
        <taxon>Gunneridae</taxon>
        <taxon>Pentapetalae</taxon>
        <taxon>rosids</taxon>
        <taxon>fabids</taxon>
        <taxon>Malpighiales</taxon>
        <taxon>Rhizophoraceae</taxon>
        <taxon>Rhizophora</taxon>
    </lineage>
</organism>
<proteinExistence type="predicted"/>
<keyword evidence="1" id="KW-0812">Transmembrane</keyword>
<keyword evidence="1" id="KW-1133">Transmembrane helix</keyword>
<dbReference type="AlphaFoldDB" id="A0A2P2QM41"/>
<protein>
    <submittedName>
        <fullName evidence="2">Uncharacterized protein</fullName>
    </submittedName>
</protein>
<feature type="transmembrane region" description="Helical" evidence="1">
    <location>
        <begin position="22"/>
        <end position="42"/>
    </location>
</feature>
<evidence type="ECO:0000256" key="1">
    <source>
        <dbReference type="SAM" id="Phobius"/>
    </source>
</evidence>
<dbReference type="EMBL" id="GGEC01087559">
    <property type="protein sequence ID" value="MBX68043.1"/>
    <property type="molecule type" value="Transcribed_RNA"/>
</dbReference>
<evidence type="ECO:0000313" key="2">
    <source>
        <dbReference type="EMBL" id="MBX68043.1"/>
    </source>
</evidence>
<keyword evidence="1" id="KW-0472">Membrane</keyword>
<name>A0A2P2QM41_RHIMU</name>
<accession>A0A2P2QM41</accession>
<reference evidence="2" key="1">
    <citation type="submission" date="2018-02" db="EMBL/GenBank/DDBJ databases">
        <title>Rhizophora mucronata_Transcriptome.</title>
        <authorList>
            <person name="Meera S.P."/>
            <person name="Sreeshan A."/>
            <person name="Augustine A."/>
        </authorList>
    </citation>
    <scope>NUCLEOTIDE SEQUENCE</scope>
    <source>
        <tissue evidence="2">Leaf</tissue>
    </source>
</reference>